<dbReference type="InterPro" id="IPR019652">
    <property type="entry name" value="DUF2509"/>
</dbReference>
<gene>
    <name evidence="2" type="ORF">F1325_15025</name>
</gene>
<evidence type="ECO:0000256" key="1">
    <source>
        <dbReference type="SAM" id="Phobius"/>
    </source>
</evidence>
<dbReference type="EMBL" id="CP043925">
    <property type="protein sequence ID" value="QHN11687.1"/>
    <property type="molecule type" value="Genomic_DNA"/>
</dbReference>
<accession>A0A6I7DFS8</accession>
<evidence type="ECO:0000313" key="2">
    <source>
        <dbReference type="EMBL" id="QHN11687.1"/>
    </source>
</evidence>
<evidence type="ECO:0000313" key="3">
    <source>
        <dbReference type="Proteomes" id="UP000464700"/>
    </source>
</evidence>
<proteinExistence type="predicted"/>
<organism evidence="2 3">
    <name type="scientific">Proteus columbae</name>
    <dbReference type="NCBI Taxonomy" id="1987580"/>
    <lineage>
        <taxon>Bacteria</taxon>
        <taxon>Pseudomonadati</taxon>
        <taxon>Pseudomonadota</taxon>
        <taxon>Gammaproteobacteria</taxon>
        <taxon>Enterobacterales</taxon>
        <taxon>Morganellaceae</taxon>
        <taxon>Proteus</taxon>
    </lineage>
</organism>
<dbReference type="Pfam" id="PF10713">
    <property type="entry name" value="DUF2509"/>
    <property type="match status" value="1"/>
</dbReference>
<keyword evidence="1" id="KW-0472">Membrane</keyword>
<name>A0A6I7DFS8_9GAMM</name>
<sequence length="153" mass="17720">MNTDFTYRKNEQGFASLLMVMGFVVMSLSVLGSFAYHYRQSQQIVMQELQARQAFLFAESALQWGIALNWDLSSTRLNKWQCHTFHANPKIKSCLLLISLDKGLLQGQAESLKGYKIYHYQWVSILKDKNRTITIHPSGWLDYCPLVHKECVL</sequence>
<feature type="transmembrane region" description="Helical" evidence="1">
    <location>
        <begin position="14"/>
        <end position="36"/>
    </location>
</feature>
<keyword evidence="1" id="KW-0812">Transmembrane</keyword>
<protein>
    <submittedName>
        <fullName evidence="2">DUF2509 family protein</fullName>
    </submittedName>
</protein>
<keyword evidence="1" id="KW-1133">Transmembrane helix</keyword>
<dbReference type="KEGG" id="pcol:F1325_15025"/>
<reference evidence="2 3" key="1">
    <citation type="submission" date="2019-09" db="EMBL/GenBank/DDBJ databases">
        <title>Emergence of a chromosome-mediated tetracycline resistance gene in Proteus strain.</title>
        <authorList>
            <person name="He D."/>
            <person name="Wang L."/>
        </authorList>
    </citation>
    <scope>NUCLEOTIDE SEQUENCE [LARGE SCALE GENOMIC DNA]</scope>
    <source>
        <strain evidence="2 3">T60</strain>
    </source>
</reference>
<dbReference type="Proteomes" id="UP000464700">
    <property type="component" value="Chromosome"/>
</dbReference>
<dbReference type="AlphaFoldDB" id="A0A6I7DFS8"/>
<keyword evidence="3" id="KW-1185">Reference proteome</keyword>
<dbReference type="RefSeq" id="WP_109373092.1">
    <property type="nucleotide sequence ID" value="NZ_CP043925.1"/>
</dbReference>